<dbReference type="AlphaFoldDB" id="A0A1H2SAM5"/>
<dbReference type="STRING" id="574349.SAMN05443545_101517"/>
<dbReference type="Proteomes" id="UP000198500">
    <property type="component" value="Unassembled WGS sequence"/>
</dbReference>
<evidence type="ECO:0000256" key="1">
    <source>
        <dbReference type="ARBA" id="ARBA00023015"/>
    </source>
</evidence>
<keyword evidence="7" id="KW-1185">Reference proteome</keyword>
<dbReference type="EMBL" id="FNNI01000001">
    <property type="protein sequence ID" value="SDW28666.1"/>
    <property type="molecule type" value="Genomic_DNA"/>
</dbReference>
<evidence type="ECO:0000256" key="3">
    <source>
        <dbReference type="ARBA" id="ARBA00023163"/>
    </source>
</evidence>
<dbReference type="SUPFAM" id="SSF48498">
    <property type="entry name" value="Tetracyclin repressor-like, C-terminal domain"/>
    <property type="match status" value="1"/>
</dbReference>
<dbReference type="PANTHER" id="PTHR47506:SF1">
    <property type="entry name" value="HTH-TYPE TRANSCRIPTIONAL REGULATOR YJDC"/>
    <property type="match status" value="1"/>
</dbReference>
<evidence type="ECO:0000259" key="5">
    <source>
        <dbReference type="PROSITE" id="PS50977"/>
    </source>
</evidence>
<dbReference type="PROSITE" id="PS50977">
    <property type="entry name" value="HTH_TETR_2"/>
    <property type="match status" value="1"/>
</dbReference>
<evidence type="ECO:0000256" key="4">
    <source>
        <dbReference type="PROSITE-ProRule" id="PRU00335"/>
    </source>
</evidence>
<dbReference type="InterPro" id="IPR011075">
    <property type="entry name" value="TetR_C"/>
</dbReference>
<evidence type="ECO:0000313" key="6">
    <source>
        <dbReference type="EMBL" id="SDW28666.1"/>
    </source>
</evidence>
<dbReference type="GO" id="GO:0003677">
    <property type="term" value="F:DNA binding"/>
    <property type="evidence" value="ECO:0007669"/>
    <property type="project" value="UniProtKB-UniRule"/>
</dbReference>
<dbReference type="PANTHER" id="PTHR47506">
    <property type="entry name" value="TRANSCRIPTIONAL REGULATORY PROTEIN"/>
    <property type="match status" value="1"/>
</dbReference>
<evidence type="ECO:0000313" key="7">
    <source>
        <dbReference type="Proteomes" id="UP000198500"/>
    </source>
</evidence>
<dbReference type="Gene3D" id="1.10.10.60">
    <property type="entry name" value="Homeodomain-like"/>
    <property type="match status" value="1"/>
</dbReference>
<dbReference type="InterPro" id="IPR009057">
    <property type="entry name" value="Homeodomain-like_sf"/>
</dbReference>
<proteinExistence type="predicted"/>
<dbReference type="Pfam" id="PF16925">
    <property type="entry name" value="TetR_C_13"/>
    <property type="match status" value="1"/>
</dbReference>
<accession>A0A1H2SAM5</accession>
<name>A0A1H2SAM5_9GAMM</name>
<feature type="domain" description="HTH tetR-type" evidence="5">
    <location>
        <begin position="2"/>
        <end position="62"/>
    </location>
</feature>
<dbReference type="SUPFAM" id="SSF46689">
    <property type="entry name" value="Homeodomain-like"/>
    <property type="match status" value="1"/>
</dbReference>
<dbReference type="InterPro" id="IPR036271">
    <property type="entry name" value="Tet_transcr_reg_TetR-rel_C_sf"/>
</dbReference>
<feature type="DNA-binding region" description="H-T-H motif" evidence="4">
    <location>
        <begin position="25"/>
        <end position="44"/>
    </location>
</feature>
<gene>
    <name evidence="6" type="ORF">SAMN05443545_101517</name>
</gene>
<evidence type="ECO:0000256" key="2">
    <source>
        <dbReference type="ARBA" id="ARBA00023125"/>
    </source>
</evidence>
<dbReference type="RefSeq" id="WP_175529743.1">
    <property type="nucleotide sequence ID" value="NZ_BMXH01000001.1"/>
</dbReference>
<dbReference type="Gene3D" id="1.10.357.10">
    <property type="entry name" value="Tetracycline Repressor, domain 2"/>
    <property type="match status" value="1"/>
</dbReference>
<protein>
    <submittedName>
        <fullName evidence="6">Transcriptional regulator, TetR family</fullName>
    </submittedName>
</protein>
<organism evidence="6 7">
    <name type="scientific">Aidingimonas halophila</name>
    <dbReference type="NCBI Taxonomy" id="574349"/>
    <lineage>
        <taxon>Bacteria</taxon>
        <taxon>Pseudomonadati</taxon>
        <taxon>Pseudomonadota</taxon>
        <taxon>Gammaproteobacteria</taxon>
        <taxon>Oceanospirillales</taxon>
        <taxon>Halomonadaceae</taxon>
        <taxon>Aidingimonas</taxon>
    </lineage>
</organism>
<keyword evidence="2 4" id="KW-0238">DNA-binding</keyword>
<keyword evidence="1" id="KW-0805">Transcription regulation</keyword>
<keyword evidence="3" id="KW-0804">Transcription</keyword>
<sequence>MNFNPEQALSAAMHAFWAQGYQSASTQALLTAMQLSRSSLYQTFGSKEALFIEALSRYRTTLLRNLEKRLDDAMSARRFLETLFHDTAADAGSERAAWGCLIFNSANELGHQNNLPSRHARQSVTAITDLFQHAVEQAQQEGDIDPEHNARSLALYLTMGMAGLRTLLKNGATAEEAHASVTLLFTSVFR</sequence>
<dbReference type="InterPro" id="IPR001647">
    <property type="entry name" value="HTH_TetR"/>
</dbReference>
<reference evidence="6 7" key="1">
    <citation type="submission" date="2016-10" db="EMBL/GenBank/DDBJ databases">
        <authorList>
            <person name="de Groot N.N."/>
        </authorList>
    </citation>
    <scope>NUCLEOTIDE SEQUENCE [LARGE SCALE GENOMIC DNA]</scope>
    <source>
        <strain evidence="6 7">DSM 19219</strain>
    </source>
</reference>
<dbReference type="Pfam" id="PF00440">
    <property type="entry name" value="TetR_N"/>
    <property type="match status" value="1"/>
</dbReference>